<sequence length="328" mass="37900">MASVMLSDVRSTLQGSLQTNGDTSKRIETIPFMNLPPEIRIMIWQASMPDSPCSFDLRILRERSRGGRACALQPTEATVYHRKFTAVLSATCREARREVVLKYPDLLPLCKSQNMRFSYVKDTVLVDNITQWYGYYKVLPKIDSVYERFARGLRFSQGWNTQIQNIALKDDMAMRSAWDVLEFEDKADYKKSAESRLAFLSLFPRLKHHSLHYSAFYDPGHFSFESPRHDERGRWERIYGKEDYTSFEENGIPCGVYDLKHGLEIYPPGSFGEEKVRSLLSHQEAWKKALDDVLQRILQPTSAYSSKFRASVARIRDLSYSAMISLEG</sequence>
<dbReference type="EMBL" id="JAWRVE010000006">
    <property type="protein sequence ID" value="KAL1881172.1"/>
    <property type="molecule type" value="Genomic_DNA"/>
</dbReference>
<organism evidence="2 3">
    <name type="scientific">Diaporthe australafricana</name>
    <dbReference type="NCBI Taxonomy" id="127596"/>
    <lineage>
        <taxon>Eukaryota</taxon>
        <taxon>Fungi</taxon>
        <taxon>Dikarya</taxon>
        <taxon>Ascomycota</taxon>
        <taxon>Pezizomycotina</taxon>
        <taxon>Sordariomycetes</taxon>
        <taxon>Sordariomycetidae</taxon>
        <taxon>Diaporthales</taxon>
        <taxon>Diaporthaceae</taxon>
        <taxon>Diaporthe</taxon>
    </lineage>
</organism>
<reference evidence="2 3" key="1">
    <citation type="journal article" date="2024" name="IMA Fungus">
        <title>IMA Genome - F19 : A genome assembly and annotation guide to empower mycologists, including annotated draft genome sequences of Ceratocystis pirilliformis, Diaporthe australafricana, Fusarium ophioides, Paecilomyces lecythidis, and Sporothrix stenoceras.</title>
        <authorList>
            <person name="Aylward J."/>
            <person name="Wilson A.M."/>
            <person name="Visagie C.M."/>
            <person name="Spraker J."/>
            <person name="Barnes I."/>
            <person name="Buitendag C."/>
            <person name="Ceriani C."/>
            <person name="Del Mar Angel L."/>
            <person name="du Plessis D."/>
            <person name="Fuchs T."/>
            <person name="Gasser K."/>
            <person name="Kramer D."/>
            <person name="Li W."/>
            <person name="Munsamy K."/>
            <person name="Piso A."/>
            <person name="Price J.L."/>
            <person name="Sonnekus B."/>
            <person name="Thomas C."/>
            <person name="van der Nest A."/>
            <person name="van Dijk A."/>
            <person name="van Heerden A."/>
            <person name="van Vuuren N."/>
            <person name="Yilmaz N."/>
            <person name="Duong T.A."/>
            <person name="van der Merwe N.A."/>
            <person name="Wingfield M.J."/>
            <person name="Wingfield B.D."/>
        </authorList>
    </citation>
    <scope>NUCLEOTIDE SEQUENCE [LARGE SCALE GENOMIC DNA]</scope>
    <source>
        <strain evidence="2 3">CMW 18300</strain>
    </source>
</reference>
<feature type="domain" description="2EXR" evidence="1">
    <location>
        <begin position="31"/>
        <end position="124"/>
    </location>
</feature>
<dbReference type="Pfam" id="PF20150">
    <property type="entry name" value="2EXR"/>
    <property type="match status" value="1"/>
</dbReference>
<evidence type="ECO:0000313" key="3">
    <source>
        <dbReference type="Proteomes" id="UP001583177"/>
    </source>
</evidence>
<gene>
    <name evidence="2" type="ORF">Daus18300_001023</name>
</gene>
<keyword evidence="3" id="KW-1185">Reference proteome</keyword>
<evidence type="ECO:0000313" key="2">
    <source>
        <dbReference type="EMBL" id="KAL1881172.1"/>
    </source>
</evidence>
<accession>A0ABR3Y072</accession>
<name>A0ABR3Y072_9PEZI</name>
<dbReference type="PANTHER" id="PTHR35910:SF6">
    <property type="entry name" value="2EXR DOMAIN-CONTAINING PROTEIN"/>
    <property type="match status" value="1"/>
</dbReference>
<dbReference type="PANTHER" id="PTHR35910">
    <property type="entry name" value="2EXR DOMAIN-CONTAINING PROTEIN"/>
    <property type="match status" value="1"/>
</dbReference>
<comment type="caution">
    <text evidence="2">The sequence shown here is derived from an EMBL/GenBank/DDBJ whole genome shotgun (WGS) entry which is preliminary data.</text>
</comment>
<proteinExistence type="predicted"/>
<evidence type="ECO:0000259" key="1">
    <source>
        <dbReference type="Pfam" id="PF20150"/>
    </source>
</evidence>
<protein>
    <recommendedName>
        <fullName evidence="1">2EXR domain-containing protein</fullName>
    </recommendedName>
</protein>
<dbReference type="InterPro" id="IPR045518">
    <property type="entry name" value="2EXR"/>
</dbReference>
<dbReference type="Proteomes" id="UP001583177">
    <property type="component" value="Unassembled WGS sequence"/>
</dbReference>